<keyword evidence="4" id="KW-1185">Reference proteome</keyword>
<feature type="region of interest" description="Disordered" evidence="1">
    <location>
        <begin position="1"/>
        <end position="20"/>
    </location>
</feature>
<evidence type="ECO:0000256" key="2">
    <source>
        <dbReference type="SAM" id="Phobius"/>
    </source>
</evidence>
<reference evidence="3 4" key="1">
    <citation type="journal article" date="2019" name="Plant Biotechnol. J.">
        <title>The red bayberry genome and genetic basis of sex determination.</title>
        <authorList>
            <person name="Jia H.M."/>
            <person name="Jia H.J."/>
            <person name="Cai Q.L."/>
            <person name="Wang Y."/>
            <person name="Zhao H.B."/>
            <person name="Yang W.F."/>
            <person name="Wang G.Y."/>
            <person name="Li Y.H."/>
            <person name="Zhan D.L."/>
            <person name="Shen Y.T."/>
            <person name="Niu Q.F."/>
            <person name="Chang L."/>
            <person name="Qiu J."/>
            <person name="Zhao L."/>
            <person name="Xie H.B."/>
            <person name="Fu W.Y."/>
            <person name="Jin J."/>
            <person name="Li X.W."/>
            <person name="Jiao Y."/>
            <person name="Zhou C.C."/>
            <person name="Tu T."/>
            <person name="Chai C.Y."/>
            <person name="Gao J.L."/>
            <person name="Fan L.J."/>
            <person name="van de Weg E."/>
            <person name="Wang J.Y."/>
            <person name="Gao Z.S."/>
        </authorList>
    </citation>
    <scope>NUCLEOTIDE SEQUENCE [LARGE SCALE GENOMIC DNA]</scope>
    <source>
        <tissue evidence="3">Leaves</tissue>
    </source>
</reference>
<comment type="caution">
    <text evidence="3">The sequence shown here is derived from an EMBL/GenBank/DDBJ whole genome shotgun (WGS) entry which is preliminary data.</text>
</comment>
<feature type="compositionally biased region" description="Basic residues" evidence="1">
    <location>
        <begin position="75"/>
        <end position="89"/>
    </location>
</feature>
<dbReference type="Proteomes" id="UP000516437">
    <property type="component" value="Unassembled WGS sequence"/>
</dbReference>
<accession>A0A6A1UNN3</accession>
<keyword evidence="2" id="KW-0472">Membrane</keyword>
<protein>
    <submittedName>
        <fullName evidence="3">Uncharacterized protein</fullName>
    </submittedName>
</protein>
<feature type="compositionally biased region" description="Basic and acidic residues" evidence="1">
    <location>
        <begin position="1"/>
        <end position="13"/>
    </location>
</feature>
<name>A0A6A1UNN3_9ROSI</name>
<dbReference type="EMBL" id="RXIC02000071">
    <property type="protein sequence ID" value="KAB1201377.1"/>
    <property type="molecule type" value="Genomic_DNA"/>
</dbReference>
<evidence type="ECO:0000313" key="3">
    <source>
        <dbReference type="EMBL" id="KAB1201377.1"/>
    </source>
</evidence>
<proteinExistence type="predicted"/>
<dbReference type="OrthoDB" id="1876592at2759"/>
<gene>
    <name evidence="3" type="ORF">CJ030_MR0G003838</name>
</gene>
<feature type="region of interest" description="Disordered" evidence="1">
    <location>
        <begin position="75"/>
        <end position="99"/>
    </location>
</feature>
<organism evidence="3 4">
    <name type="scientific">Morella rubra</name>
    <name type="common">Chinese bayberry</name>
    <dbReference type="NCBI Taxonomy" id="262757"/>
    <lineage>
        <taxon>Eukaryota</taxon>
        <taxon>Viridiplantae</taxon>
        <taxon>Streptophyta</taxon>
        <taxon>Embryophyta</taxon>
        <taxon>Tracheophyta</taxon>
        <taxon>Spermatophyta</taxon>
        <taxon>Magnoliopsida</taxon>
        <taxon>eudicotyledons</taxon>
        <taxon>Gunneridae</taxon>
        <taxon>Pentapetalae</taxon>
        <taxon>rosids</taxon>
        <taxon>fabids</taxon>
        <taxon>Fagales</taxon>
        <taxon>Myricaceae</taxon>
        <taxon>Morella</taxon>
    </lineage>
</organism>
<feature type="transmembrane region" description="Helical" evidence="2">
    <location>
        <begin position="20"/>
        <end position="39"/>
    </location>
</feature>
<dbReference type="AlphaFoldDB" id="A0A6A1UNN3"/>
<sequence length="163" mass="17915">MSVFDKREGKGRESPNPTEVTLGMGVLVGLSLRVGLWRCKMVKARGGRWSQWWPWRISSGGQRCKKEHASINRACTRHSKASSREKHKQQSSFSPKENGEDDVLRPLAFGLMVLVLNATASTTDDITCADAVKALLPCQFFLVGTGPPTAPPSLTATKVRSLY</sequence>
<evidence type="ECO:0000256" key="1">
    <source>
        <dbReference type="SAM" id="MobiDB-lite"/>
    </source>
</evidence>
<keyword evidence="2" id="KW-1133">Transmembrane helix</keyword>
<evidence type="ECO:0000313" key="4">
    <source>
        <dbReference type="Proteomes" id="UP000516437"/>
    </source>
</evidence>
<keyword evidence="2" id="KW-0812">Transmembrane</keyword>